<reference evidence="10 11" key="1">
    <citation type="submission" date="2019-10" db="EMBL/GenBank/DDBJ databases">
        <title>Rudanella paleaurantiibacter sp. nov., isolated from sludge.</title>
        <authorList>
            <person name="Xu S.Q."/>
        </authorList>
    </citation>
    <scope>NUCLEOTIDE SEQUENCE [LARGE SCALE GENOMIC DNA]</scope>
    <source>
        <strain evidence="10 11">HX-22-17</strain>
    </source>
</reference>
<dbReference type="InterPro" id="IPR013783">
    <property type="entry name" value="Ig-like_fold"/>
</dbReference>
<dbReference type="InterPro" id="IPR013320">
    <property type="entry name" value="ConA-like_dom_sf"/>
</dbReference>
<evidence type="ECO:0000256" key="6">
    <source>
        <dbReference type="ARBA" id="ARBA00023157"/>
    </source>
</evidence>
<keyword evidence="11" id="KW-1185">Reference proteome</keyword>
<accession>A0A7J5TVZ3</accession>
<keyword evidence="5" id="KW-0969">Cilium</keyword>
<dbReference type="PANTHER" id="PTHR47635">
    <property type="entry name" value="CUB DOMAIN-CONTAINING PROTEIN"/>
    <property type="match status" value="1"/>
</dbReference>
<dbReference type="SMART" id="SM00560">
    <property type="entry name" value="LamGL"/>
    <property type="match status" value="1"/>
</dbReference>
<evidence type="ECO:0000256" key="8">
    <source>
        <dbReference type="SAM" id="SignalP"/>
    </source>
</evidence>
<dbReference type="InterPro" id="IPR053879">
    <property type="entry name" value="HYDIN_VesB_CFA65-like_Ig"/>
</dbReference>
<dbReference type="GO" id="GO:0004553">
    <property type="term" value="F:hydrolase activity, hydrolyzing O-glycosyl compounds"/>
    <property type="evidence" value="ECO:0007669"/>
    <property type="project" value="UniProtKB-ARBA"/>
</dbReference>
<evidence type="ECO:0000256" key="2">
    <source>
        <dbReference type="ARBA" id="ARBA00004496"/>
    </source>
</evidence>
<feature type="domain" description="LamG-like jellyroll fold" evidence="9">
    <location>
        <begin position="1228"/>
        <end position="1367"/>
    </location>
</feature>
<evidence type="ECO:0000313" key="10">
    <source>
        <dbReference type="EMBL" id="KAB7728620.1"/>
    </source>
</evidence>
<evidence type="ECO:0000256" key="4">
    <source>
        <dbReference type="ARBA" id="ARBA00022729"/>
    </source>
</evidence>
<evidence type="ECO:0000256" key="1">
    <source>
        <dbReference type="ARBA" id="ARBA00004138"/>
    </source>
</evidence>
<sequence>MKQFLLWGLLLLATSAWAQSFSAEYQNSMRTQKMLAGSSIAYGNNLPGELAILQQKRANLPKDGSGNAKFNQEVQNFIVRIEDERIRTDRNLTIASTLVEGSQAVYKVAKFAEKMGFKHPWVVGIAKTGDVMQSGYDAIPNRYKPEITFGPARLQQEATKFYDGKLQEALDLLKFKGTPDQKSAFVSRLQNPYYKDKATKYFNDGKPAVAGSTMTVEEATAAGLDADTKTEEIIDAQVDFMAKTTAILERSYITALETKKEIANIKASIKVINQELRATNLTQQQILQKQQQLTEFTRQFAVNVDLAFKATSQRLTNIEGKLTDLSDPVLQSILRENVGIDDKISLIQKAQQAANAGQNTVFGPPTTEMKGKINDMLKHYENEKERLKIEQYTQIADKAVAYGQLGLAAMDRFNIGSEKDRKFIKNAIFAVRVGAAAARAYGGDPSALIQIGFELLSKPKPSPEMMMLQRIDQRLEQLEQTVFQGFESVHQQIEASHQDLADRINFVNQQVGNLRQQMANEHIETMVTLEDIQNRLNFVVMQNFLLDAKLTQLLNTDTDACFEPYNTYTNFVEIDPVFLKADSQLDYLNSFISGQRCESCLDGMLKLLNKDFLGTNSAAWDYTVDQTELSRYVDNTNNLFIQPQLYDKLLSYWKVRFLNNPVAVQRDLATVAMLYPAINASALTAPMNHFISQNPTPTLRFTETLDSRKYINYKKVVQLANYVYKFYPMLELYSGDANSGRLFANYTQLRQAGSFSTFRTQLLQTGLQKVLTLIERSMVHESLMSGNLVLDQMQAILRTKHHPETANLFTILRSNPIIAQNFASYLMATTIKTNEVFDANLKQFDNRQNQYIDLETLIEDQDAAYFFLKNSSTGLSLGIQKQYLEKNSLGQDQLTEDWVELPLIQDIQSTTDPVSGTTNVKELYVIDRLTMTNAFHELLDAREKIMSLITERQIMSGIVAVDVPDKLSPKKIDYILFNEQVLDDVYSNIRVAACQSLQSGPWSTTGTWSCGRIPTLADIVMINAGHAVTISDNTAQAKSLLYAGGTLTYNSAGRLRLAFTPPNSLNLSGNLEFGQTAVGQTTSRTLVIQNTGEPVTLTGLTLPAGFSGVISGTLATGASRSVVITFTPTYAGGFNGPITINTSPSATNNSTNLFASANINTLVNGLAMHLPFSGNANDASGNGNNGTVSGATLTTDRFGAANQAYSFARAGSQFVRVPNSTSINLTSTAVTLCAWVRPDWQGSTTNMAILSKAQSLSSSGRQYGISTNGPSFLNVDLNTGIGTPVQSWSCSSCTLQPNVWQFITIVYDGTTLKWYKDGVPLFQIPKTGNIIGTTSDLIIGAFADRTQSLFNGAIDDVRIYNRALSITEIWDLVQL</sequence>
<comment type="subcellular location">
    <subcellularLocation>
        <location evidence="1">Cell projection</location>
        <location evidence="1">Cilium</location>
    </subcellularLocation>
    <subcellularLocation>
        <location evidence="2">Cytoplasm</location>
    </subcellularLocation>
</comment>
<keyword evidence="3" id="KW-0963">Cytoplasm</keyword>
<feature type="chain" id="PRO_5029869023" description="LamG-like jellyroll fold domain-containing protein" evidence="8">
    <location>
        <begin position="19"/>
        <end position="1375"/>
    </location>
</feature>
<evidence type="ECO:0000259" key="9">
    <source>
        <dbReference type="SMART" id="SM00560"/>
    </source>
</evidence>
<proteinExistence type="predicted"/>
<evidence type="ECO:0000256" key="5">
    <source>
        <dbReference type="ARBA" id="ARBA00023069"/>
    </source>
</evidence>
<dbReference type="Pfam" id="PF13385">
    <property type="entry name" value="Laminin_G_3"/>
    <property type="match status" value="1"/>
</dbReference>
<dbReference type="Pfam" id="PF22544">
    <property type="entry name" value="HYDIN_VesB_CFA65-like_Ig"/>
    <property type="match status" value="1"/>
</dbReference>
<dbReference type="Gene3D" id="2.60.40.10">
    <property type="entry name" value="Immunoglobulins"/>
    <property type="match status" value="1"/>
</dbReference>
<dbReference type="SUPFAM" id="SSF49899">
    <property type="entry name" value="Concanavalin A-like lectins/glucanases"/>
    <property type="match status" value="1"/>
</dbReference>
<comment type="caution">
    <text evidence="10">The sequence shown here is derived from an EMBL/GenBank/DDBJ whole genome shotgun (WGS) entry which is preliminary data.</text>
</comment>
<dbReference type="EMBL" id="WELI01000007">
    <property type="protein sequence ID" value="KAB7728620.1"/>
    <property type="molecule type" value="Genomic_DNA"/>
</dbReference>
<evidence type="ECO:0000256" key="7">
    <source>
        <dbReference type="ARBA" id="ARBA00023273"/>
    </source>
</evidence>
<evidence type="ECO:0000256" key="3">
    <source>
        <dbReference type="ARBA" id="ARBA00022490"/>
    </source>
</evidence>
<dbReference type="PANTHER" id="PTHR47635:SF2">
    <property type="entry name" value="LAMG-LIKE JELLYROLL FOLD DOMAIN-CONTAINING PROTEIN"/>
    <property type="match status" value="1"/>
</dbReference>
<dbReference type="GO" id="GO:0005975">
    <property type="term" value="P:carbohydrate metabolic process"/>
    <property type="evidence" value="ECO:0007669"/>
    <property type="project" value="UniProtKB-ARBA"/>
</dbReference>
<gene>
    <name evidence="10" type="ORF">F5984_17415</name>
</gene>
<feature type="signal peptide" evidence="8">
    <location>
        <begin position="1"/>
        <end position="18"/>
    </location>
</feature>
<dbReference type="Gene3D" id="2.60.120.200">
    <property type="match status" value="1"/>
</dbReference>
<keyword evidence="6" id="KW-1015">Disulfide bond</keyword>
<dbReference type="InterPro" id="IPR006558">
    <property type="entry name" value="LamG-like"/>
</dbReference>
<dbReference type="Proteomes" id="UP000488299">
    <property type="component" value="Unassembled WGS sequence"/>
</dbReference>
<organism evidence="10 11">
    <name type="scientific">Rudanella paleaurantiibacter</name>
    <dbReference type="NCBI Taxonomy" id="2614655"/>
    <lineage>
        <taxon>Bacteria</taxon>
        <taxon>Pseudomonadati</taxon>
        <taxon>Bacteroidota</taxon>
        <taxon>Cytophagia</taxon>
        <taxon>Cytophagales</taxon>
        <taxon>Cytophagaceae</taxon>
        <taxon>Rudanella</taxon>
    </lineage>
</organism>
<name>A0A7J5TVZ3_9BACT</name>
<dbReference type="RefSeq" id="WP_152125517.1">
    <property type="nucleotide sequence ID" value="NZ_WELI01000007.1"/>
</dbReference>
<keyword evidence="7" id="KW-0966">Cell projection</keyword>
<protein>
    <recommendedName>
        <fullName evidence="9">LamG-like jellyroll fold domain-containing protein</fullName>
    </recommendedName>
</protein>
<evidence type="ECO:0000313" key="11">
    <source>
        <dbReference type="Proteomes" id="UP000488299"/>
    </source>
</evidence>
<keyword evidence="4 8" id="KW-0732">Signal</keyword>